<protein>
    <submittedName>
        <fullName evidence="13">Mechanosensitive ion channel</fullName>
    </submittedName>
</protein>
<dbReference type="SUPFAM" id="SSF82689">
    <property type="entry name" value="Mechanosensitive channel protein MscS (YggB), C-terminal domain"/>
    <property type="match status" value="1"/>
</dbReference>
<evidence type="ECO:0000256" key="3">
    <source>
        <dbReference type="ARBA" id="ARBA00022475"/>
    </source>
</evidence>
<comment type="subcellular location">
    <subcellularLocation>
        <location evidence="1">Cell membrane</location>
        <topology evidence="1">Multi-pass membrane protein</topology>
    </subcellularLocation>
</comment>
<feature type="transmembrane region" description="Helical" evidence="8">
    <location>
        <begin position="448"/>
        <end position="466"/>
    </location>
</feature>
<reference evidence="13 14" key="1">
    <citation type="submission" date="2019-04" db="EMBL/GenBank/DDBJ databases">
        <title>Genome sequence of Pelagicola litoralis CL-ES2.</title>
        <authorList>
            <person name="Cao J."/>
        </authorList>
    </citation>
    <scope>NUCLEOTIDE SEQUENCE [LARGE SCALE GENOMIC DNA]</scope>
    <source>
        <strain evidence="13 14">CL-ES2</strain>
    </source>
</reference>
<feature type="domain" description="Mechanosensitive ion channel transmembrane helices 2/3" evidence="12">
    <location>
        <begin position="516"/>
        <end position="553"/>
    </location>
</feature>
<dbReference type="Gene3D" id="1.10.287.1260">
    <property type="match status" value="1"/>
</dbReference>
<dbReference type="InterPro" id="IPR049142">
    <property type="entry name" value="MS_channel_1st"/>
</dbReference>
<evidence type="ECO:0000256" key="2">
    <source>
        <dbReference type="ARBA" id="ARBA00008017"/>
    </source>
</evidence>
<evidence type="ECO:0000259" key="11">
    <source>
        <dbReference type="Pfam" id="PF21082"/>
    </source>
</evidence>
<feature type="domain" description="Mechanosensitive ion channel MscS" evidence="10">
    <location>
        <begin position="555"/>
        <end position="619"/>
    </location>
</feature>
<evidence type="ECO:0000259" key="12">
    <source>
        <dbReference type="Pfam" id="PF21088"/>
    </source>
</evidence>
<evidence type="ECO:0000259" key="10">
    <source>
        <dbReference type="Pfam" id="PF00924"/>
    </source>
</evidence>
<feature type="transmembrane region" description="Helical" evidence="8">
    <location>
        <begin position="190"/>
        <end position="208"/>
    </location>
</feature>
<gene>
    <name evidence="13" type="ORF">FAP39_08955</name>
</gene>
<organism evidence="13 14">
    <name type="scientific">Shimia litoralis</name>
    <dbReference type="NCBI Taxonomy" id="420403"/>
    <lineage>
        <taxon>Bacteria</taxon>
        <taxon>Pseudomonadati</taxon>
        <taxon>Pseudomonadota</taxon>
        <taxon>Alphaproteobacteria</taxon>
        <taxon>Rhodobacterales</taxon>
        <taxon>Roseobacteraceae</taxon>
    </lineage>
</organism>
<keyword evidence="4 8" id="KW-0812">Transmembrane</keyword>
<evidence type="ECO:0000313" key="14">
    <source>
        <dbReference type="Proteomes" id="UP000306575"/>
    </source>
</evidence>
<accession>A0A4U7N566</accession>
<keyword evidence="5 8" id="KW-1133">Transmembrane helix</keyword>
<feature type="transmembrane region" description="Helical" evidence="8">
    <location>
        <begin position="420"/>
        <end position="442"/>
    </location>
</feature>
<dbReference type="Pfam" id="PF00924">
    <property type="entry name" value="MS_channel_2nd"/>
    <property type="match status" value="1"/>
</dbReference>
<dbReference type="RefSeq" id="WP_138016057.1">
    <property type="nucleotide sequence ID" value="NZ_SULI01000008.1"/>
</dbReference>
<dbReference type="PANTHER" id="PTHR30460">
    <property type="entry name" value="MODERATE CONDUCTANCE MECHANOSENSITIVE CHANNEL YBIO"/>
    <property type="match status" value="1"/>
</dbReference>
<dbReference type="GO" id="GO:0005886">
    <property type="term" value="C:plasma membrane"/>
    <property type="evidence" value="ECO:0007669"/>
    <property type="project" value="UniProtKB-SubCell"/>
</dbReference>
<feature type="transmembrane region" description="Helical" evidence="8">
    <location>
        <begin position="369"/>
        <end position="389"/>
    </location>
</feature>
<feature type="transmembrane region" description="Helical" evidence="8">
    <location>
        <begin position="291"/>
        <end position="310"/>
    </location>
</feature>
<dbReference type="SUPFAM" id="SSF50182">
    <property type="entry name" value="Sm-like ribonucleoproteins"/>
    <property type="match status" value="1"/>
</dbReference>
<feature type="chain" id="PRO_5020478825" evidence="9">
    <location>
        <begin position="25"/>
        <end position="763"/>
    </location>
</feature>
<dbReference type="OrthoDB" id="9814206at2"/>
<evidence type="ECO:0000256" key="1">
    <source>
        <dbReference type="ARBA" id="ARBA00004651"/>
    </source>
</evidence>
<keyword evidence="9" id="KW-0732">Signal</keyword>
<evidence type="ECO:0000256" key="5">
    <source>
        <dbReference type="ARBA" id="ARBA00022989"/>
    </source>
</evidence>
<dbReference type="GO" id="GO:0008381">
    <property type="term" value="F:mechanosensitive monoatomic ion channel activity"/>
    <property type="evidence" value="ECO:0007669"/>
    <property type="project" value="InterPro"/>
</dbReference>
<feature type="transmembrane region" description="Helical" evidence="8">
    <location>
        <begin position="338"/>
        <end position="357"/>
    </location>
</feature>
<name>A0A4U7N566_9RHOB</name>
<feature type="transmembrane region" description="Helical" evidence="8">
    <location>
        <begin position="505"/>
        <end position="528"/>
    </location>
</feature>
<feature type="transmembrane region" description="Helical" evidence="8">
    <location>
        <begin position="214"/>
        <end position="236"/>
    </location>
</feature>
<dbReference type="Pfam" id="PF21082">
    <property type="entry name" value="MS_channel_3rd"/>
    <property type="match status" value="1"/>
</dbReference>
<comment type="caution">
    <text evidence="13">The sequence shown here is derived from an EMBL/GenBank/DDBJ whole genome shotgun (WGS) entry which is preliminary data.</text>
</comment>
<evidence type="ECO:0000256" key="7">
    <source>
        <dbReference type="SAM" id="MobiDB-lite"/>
    </source>
</evidence>
<dbReference type="InterPro" id="IPR011066">
    <property type="entry name" value="MscS_channel_C_sf"/>
</dbReference>
<keyword evidence="6 8" id="KW-0472">Membrane</keyword>
<feature type="transmembrane region" description="Helical" evidence="8">
    <location>
        <begin position="257"/>
        <end position="279"/>
    </location>
</feature>
<keyword evidence="14" id="KW-1185">Reference proteome</keyword>
<dbReference type="Proteomes" id="UP000306575">
    <property type="component" value="Unassembled WGS sequence"/>
</dbReference>
<dbReference type="EMBL" id="SULI01000008">
    <property type="protein sequence ID" value="TKZ20930.1"/>
    <property type="molecule type" value="Genomic_DNA"/>
</dbReference>
<feature type="signal peptide" evidence="9">
    <location>
        <begin position="1"/>
        <end position="24"/>
    </location>
</feature>
<evidence type="ECO:0000256" key="6">
    <source>
        <dbReference type="ARBA" id="ARBA00023136"/>
    </source>
</evidence>
<feature type="transmembrane region" description="Helical" evidence="8">
    <location>
        <begin position="534"/>
        <end position="552"/>
    </location>
</feature>
<comment type="similarity">
    <text evidence="2">Belongs to the MscS (TC 1.A.23) family.</text>
</comment>
<evidence type="ECO:0000256" key="9">
    <source>
        <dbReference type="SAM" id="SignalP"/>
    </source>
</evidence>
<feature type="region of interest" description="Disordered" evidence="7">
    <location>
        <begin position="743"/>
        <end position="763"/>
    </location>
</feature>
<proteinExistence type="inferred from homology"/>
<sequence length="763" mass="82396">MYRFMILWACAAFLSLASAFPATAQMPLPSTGGAPAAEAPTISPEDMTPEAINAAVARMSDDQVRSLLLDRLDAAAETAAAASTNDMTFFEKMSRLWTAFTTPLMDALSKLPALIPGVSTAISNFVESYGGASGVMTLFGLIALVLAIGFAVETAVRAYMNRAKELTVATGDDSLRGAVGFLLRRFMREIFGLIVFYVVIRIVGRSILSQEQLAFAGPFVTYLIWMPRLTAAATRFMMAPQRADLRLVNVNDRWARFLQRHIVGLIFLGGLTIWAVSFTTKNGVPGPETRLGFWLDTLVYVYIVAIALIARDGLRDMMRGTDPDTTDFDEVAANAYPYFAMGVAMATWALVSILIGLGQVTQLLHGAHYVTMFLLLAAPVVDTAIRGLVRHLVPPMAGEGPAAEAAYISTKRSLVRIGRVVAVGIIMILIANAWDLSILQLLQNGAGIADNVFSFVMTLVVGYVVYEGTSLWINSRLAAEQTALGMSQEDADAEMGGASGSRLSTVLPLALLSAKATIIVIFGLLAVGNLGIDITPLLAGAGIAGLAIGFGAQQLVTDIVSGVFFLVDDAFRVGEYVEIGGTMGAVEKISIRSMQLRHHRGAVHTVPYGQIPQLTNYSRDWVIMKLKFTVPFDTNPNQIKKIFKKIGQEMLEDPLFKDDFLQPFKSQGVFDIDDVGMVIRGKFMAKPGKQFMIRKEIYNKIKAAFAEADIDFARREVRVAIPGMEAEHYDDMSREESLTVAAAGAAVASQDQGPAAAPAKGPD</sequence>
<feature type="domain" description="Mechanosensitive ion channel MscS C-terminal" evidence="11">
    <location>
        <begin position="625"/>
        <end position="712"/>
    </location>
</feature>
<dbReference type="InterPro" id="IPR010920">
    <property type="entry name" value="LSM_dom_sf"/>
</dbReference>
<dbReference type="Pfam" id="PF21088">
    <property type="entry name" value="MS_channel_1st"/>
    <property type="match status" value="1"/>
</dbReference>
<evidence type="ECO:0000256" key="8">
    <source>
        <dbReference type="SAM" id="Phobius"/>
    </source>
</evidence>
<dbReference type="InterPro" id="IPR011014">
    <property type="entry name" value="MscS_channel_TM-2"/>
</dbReference>
<dbReference type="InterPro" id="IPR023408">
    <property type="entry name" value="MscS_beta-dom_sf"/>
</dbReference>
<dbReference type="Gene3D" id="3.30.70.100">
    <property type="match status" value="1"/>
</dbReference>
<dbReference type="InterPro" id="IPR045276">
    <property type="entry name" value="YbiO_bact"/>
</dbReference>
<dbReference type="Gene3D" id="2.30.30.60">
    <property type="match status" value="1"/>
</dbReference>
<dbReference type="InterPro" id="IPR006685">
    <property type="entry name" value="MscS_channel_2nd"/>
</dbReference>
<dbReference type="PANTHER" id="PTHR30460:SF0">
    <property type="entry name" value="MODERATE CONDUCTANCE MECHANOSENSITIVE CHANNEL YBIO"/>
    <property type="match status" value="1"/>
</dbReference>
<dbReference type="InterPro" id="IPR049278">
    <property type="entry name" value="MS_channel_C"/>
</dbReference>
<evidence type="ECO:0000256" key="4">
    <source>
        <dbReference type="ARBA" id="ARBA00022692"/>
    </source>
</evidence>
<dbReference type="SUPFAM" id="SSF82861">
    <property type="entry name" value="Mechanosensitive channel protein MscS (YggB), transmembrane region"/>
    <property type="match status" value="1"/>
</dbReference>
<feature type="transmembrane region" description="Helical" evidence="8">
    <location>
        <begin position="129"/>
        <end position="152"/>
    </location>
</feature>
<dbReference type="AlphaFoldDB" id="A0A4U7N566"/>
<evidence type="ECO:0000313" key="13">
    <source>
        <dbReference type="EMBL" id="TKZ20930.1"/>
    </source>
</evidence>
<keyword evidence="3" id="KW-1003">Cell membrane</keyword>